<proteinExistence type="predicted"/>
<protein>
    <recommendedName>
        <fullName evidence="3">F-box domain-containing protein</fullName>
    </recommendedName>
</protein>
<keyword evidence="2" id="KW-1185">Reference proteome</keyword>
<dbReference type="SUPFAM" id="SSF52058">
    <property type="entry name" value="L domain-like"/>
    <property type="match status" value="1"/>
</dbReference>
<dbReference type="AlphaFoldDB" id="A0A165Q5U0"/>
<dbReference type="EMBL" id="KV425885">
    <property type="protein sequence ID" value="KZW03119.1"/>
    <property type="molecule type" value="Genomic_DNA"/>
</dbReference>
<organism evidence="1 2">
    <name type="scientific">Exidia glandulosa HHB12029</name>
    <dbReference type="NCBI Taxonomy" id="1314781"/>
    <lineage>
        <taxon>Eukaryota</taxon>
        <taxon>Fungi</taxon>
        <taxon>Dikarya</taxon>
        <taxon>Basidiomycota</taxon>
        <taxon>Agaricomycotina</taxon>
        <taxon>Agaricomycetes</taxon>
        <taxon>Auriculariales</taxon>
        <taxon>Exidiaceae</taxon>
        <taxon>Exidia</taxon>
    </lineage>
</organism>
<sequence>MDMFHACAPSLKVLFITGAYLSTFLHTGVALPVLQELVISDASLNAVQQLPRGMLPSLKILCFSDMFPIPSVPVEAVSVAFNHLSREGVRLEQLALDVDTIS</sequence>
<dbReference type="Proteomes" id="UP000077266">
    <property type="component" value="Unassembled WGS sequence"/>
</dbReference>
<name>A0A165Q5U0_EXIGL</name>
<gene>
    <name evidence="1" type="ORF">EXIGLDRAFT_759426</name>
</gene>
<dbReference type="InParanoid" id="A0A165Q5U0"/>
<evidence type="ECO:0000313" key="2">
    <source>
        <dbReference type="Proteomes" id="UP000077266"/>
    </source>
</evidence>
<accession>A0A165Q5U0</accession>
<evidence type="ECO:0000313" key="1">
    <source>
        <dbReference type="EMBL" id="KZW03119.1"/>
    </source>
</evidence>
<reference evidence="1 2" key="1">
    <citation type="journal article" date="2016" name="Mol. Biol. Evol.">
        <title>Comparative Genomics of Early-Diverging Mushroom-Forming Fungi Provides Insights into the Origins of Lignocellulose Decay Capabilities.</title>
        <authorList>
            <person name="Nagy L.G."/>
            <person name="Riley R."/>
            <person name="Tritt A."/>
            <person name="Adam C."/>
            <person name="Daum C."/>
            <person name="Floudas D."/>
            <person name="Sun H."/>
            <person name="Yadav J.S."/>
            <person name="Pangilinan J."/>
            <person name="Larsson K.H."/>
            <person name="Matsuura K."/>
            <person name="Barry K."/>
            <person name="Labutti K."/>
            <person name="Kuo R."/>
            <person name="Ohm R.A."/>
            <person name="Bhattacharya S.S."/>
            <person name="Shirouzu T."/>
            <person name="Yoshinaga Y."/>
            <person name="Martin F.M."/>
            <person name="Grigoriev I.V."/>
            <person name="Hibbett D.S."/>
        </authorList>
    </citation>
    <scope>NUCLEOTIDE SEQUENCE [LARGE SCALE GENOMIC DNA]</scope>
    <source>
        <strain evidence="1 2">HHB12029</strain>
    </source>
</reference>
<evidence type="ECO:0008006" key="3">
    <source>
        <dbReference type="Google" id="ProtNLM"/>
    </source>
</evidence>